<proteinExistence type="predicted"/>
<name>A0A2P2QJC7_RHIMU</name>
<organism evidence="1">
    <name type="scientific">Rhizophora mucronata</name>
    <name type="common">Asiatic mangrove</name>
    <dbReference type="NCBI Taxonomy" id="61149"/>
    <lineage>
        <taxon>Eukaryota</taxon>
        <taxon>Viridiplantae</taxon>
        <taxon>Streptophyta</taxon>
        <taxon>Embryophyta</taxon>
        <taxon>Tracheophyta</taxon>
        <taxon>Spermatophyta</taxon>
        <taxon>Magnoliopsida</taxon>
        <taxon>eudicotyledons</taxon>
        <taxon>Gunneridae</taxon>
        <taxon>Pentapetalae</taxon>
        <taxon>rosids</taxon>
        <taxon>fabids</taxon>
        <taxon>Malpighiales</taxon>
        <taxon>Rhizophoraceae</taxon>
        <taxon>Rhizophora</taxon>
    </lineage>
</organism>
<reference evidence="1" key="1">
    <citation type="submission" date="2018-02" db="EMBL/GenBank/DDBJ databases">
        <title>Rhizophora mucronata_Transcriptome.</title>
        <authorList>
            <person name="Meera S.P."/>
            <person name="Sreeshan A."/>
            <person name="Augustine A."/>
        </authorList>
    </citation>
    <scope>NUCLEOTIDE SEQUENCE</scope>
    <source>
        <tissue evidence="1">Leaf</tissue>
    </source>
</reference>
<dbReference type="EMBL" id="GGEC01086521">
    <property type="protein sequence ID" value="MBX67005.1"/>
    <property type="molecule type" value="Transcribed_RNA"/>
</dbReference>
<accession>A0A2P2QJC7</accession>
<evidence type="ECO:0000313" key="1">
    <source>
        <dbReference type="EMBL" id="MBX67005.1"/>
    </source>
</evidence>
<protein>
    <submittedName>
        <fullName evidence="1">Uncharacterized protein</fullName>
    </submittedName>
</protein>
<sequence>MSSFYRSVTLLASQNLAIKSLVVARPVYTYVKHGPLLV</sequence>
<dbReference type="AlphaFoldDB" id="A0A2P2QJC7"/>